<reference evidence="1 2" key="1">
    <citation type="journal article" date="2012" name="PLoS ONE">
        <title>Evolution of Burkholderia pseudomallei in recurrent melioidosis.</title>
        <authorList>
            <person name="Hayden H.S."/>
            <person name="Lim R."/>
            <person name="Brittnacher M.J."/>
            <person name="Sims E.H."/>
            <person name="Ramage E.R."/>
            <person name="Fong C."/>
            <person name="Wu Z."/>
            <person name="Crist E."/>
            <person name="Chang J."/>
            <person name="Zhou Y."/>
            <person name="Radey M."/>
            <person name="Rohmer L."/>
            <person name="Haugen E."/>
            <person name="Gillett W."/>
            <person name="Wuthiekanun V."/>
            <person name="Peacock S.J."/>
            <person name="Kaul R."/>
            <person name="Miller S.I."/>
            <person name="Manoil C."/>
            <person name="Jacobs M.A."/>
        </authorList>
    </citation>
    <scope>NUCLEOTIDE SEQUENCE [LARGE SCALE GENOMIC DNA]</scope>
    <source>
        <strain evidence="1 2">1026b</strain>
    </source>
</reference>
<dbReference type="Proteomes" id="UP000010087">
    <property type="component" value="Chromosome 1"/>
</dbReference>
<proteinExistence type="predicted"/>
<name>A0A0H3HS34_BURP2</name>
<dbReference type="KEGG" id="bpz:BP1026B_I2480"/>
<evidence type="ECO:0000313" key="2">
    <source>
        <dbReference type="Proteomes" id="UP000010087"/>
    </source>
</evidence>
<protein>
    <submittedName>
        <fullName evidence="1">Uncharacterized protein</fullName>
    </submittedName>
</protein>
<evidence type="ECO:0000313" key="1">
    <source>
        <dbReference type="EMBL" id="AFI67078.1"/>
    </source>
</evidence>
<accession>A0A0H3HS34</accession>
<organism evidence="1 2">
    <name type="scientific">Burkholderia pseudomallei (strain 1026b)</name>
    <dbReference type="NCBI Taxonomy" id="884204"/>
    <lineage>
        <taxon>Bacteria</taxon>
        <taxon>Pseudomonadati</taxon>
        <taxon>Pseudomonadota</taxon>
        <taxon>Betaproteobacteria</taxon>
        <taxon>Burkholderiales</taxon>
        <taxon>Burkholderiaceae</taxon>
        <taxon>Burkholderia</taxon>
        <taxon>pseudomallei group</taxon>
    </lineage>
</organism>
<dbReference type="PATRIC" id="fig|884204.3.peg.2736"/>
<sequence>MLKQFDLISRHTLQEIIQSLRRNLIGYYLSHCFFEILMQTTRKNQFNDAHHKDFNRKLEYILALILNISQHFAMRSLSH</sequence>
<dbReference type="AlphaFoldDB" id="A0A0H3HS34"/>
<dbReference type="EMBL" id="CP002833">
    <property type="protein sequence ID" value="AFI67078.1"/>
    <property type="molecule type" value="Genomic_DNA"/>
</dbReference>
<gene>
    <name evidence="1" type="ordered locus">BP1026B_I2480</name>
</gene>